<keyword evidence="1 7" id="KW-0489">Methyltransferase</keyword>
<evidence type="ECO:0000256" key="2">
    <source>
        <dbReference type="ARBA" id="ARBA00022679"/>
    </source>
</evidence>
<sequence>MTSTKVPPAKVARAFEQTRHYLSQVHQRTAPPAAVMMELLMGAWVAQAITAAADLGIADALSDGPASGAELARRVNADADSLQRMLRALIGIGVFRQRRDGRYELTALADTLRTDSPVSLAGMARWIGSPEHREHWSHLTDAMRTGAAVVPQLRGKPTFEYLTDEPELAEIFNQAMTGVSEFAIAPVIAAYDFSRFATIADIGGGHGRLLAAILESAPQSHGVLFDLPQVVAGAPALLRKHGVQSRVQIVGGSFFDAVPAGADAYVLKNVIHDWPDEEAVRILRTVRATARPDARVLLVEFVIPDHDRNFHGKWVDLEMLVVADARERTAAEYGRLFKQADFRLNRVVNTVGPISIIEAIAV</sequence>
<dbReference type="InterPro" id="IPR036390">
    <property type="entry name" value="WH_DNA-bd_sf"/>
</dbReference>
<dbReference type="CDD" id="cd02440">
    <property type="entry name" value="AdoMet_MTases"/>
    <property type="match status" value="1"/>
</dbReference>
<dbReference type="InterPro" id="IPR036388">
    <property type="entry name" value="WH-like_DNA-bd_sf"/>
</dbReference>
<evidence type="ECO:0000313" key="7">
    <source>
        <dbReference type="EMBL" id="SBS75411.1"/>
    </source>
</evidence>
<dbReference type="SUPFAM" id="SSF46785">
    <property type="entry name" value="Winged helix' DNA-binding domain"/>
    <property type="match status" value="1"/>
</dbReference>
<dbReference type="AlphaFoldDB" id="A0A1Y5PH00"/>
<dbReference type="SUPFAM" id="SSF53335">
    <property type="entry name" value="S-adenosyl-L-methionine-dependent methyltransferases"/>
    <property type="match status" value="1"/>
</dbReference>
<dbReference type="InterPro" id="IPR012967">
    <property type="entry name" value="COMT_dimerisation"/>
</dbReference>
<dbReference type="InterPro" id="IPR001077">
    <property type="entry name" value="COMT_C"/>
</dbReference>
<dbReference type="InterPro" id="IPR016461">
    <property type="entry name" value="COMT-like"/>
</dbReference>
<dbReference type="GO" id="GO:0008171">
    <property type="term" value="F:O-methyltransferase activity"/>
    <property type="evidence" value="ECO:0007669"/>
    <property type="project" value="InterPro"/>
</dbReference>
<dbReference type="Gene3D" id="3.40.50.150">
    <property type="entry name" value="Vaccinia Virus protein VP39"/>
    <property type="match status" value="1"/>
</dbReference>
<evidence type="ECO:0000259" key="5">
    <source>
        <dbReference type="Pfam" id="PF00891"/>
    </source>
</evidence>
<dbReference type="PANTHER" id="PTHR43712">
    <property type="entry name" value="PUTATIVE (AFU_ORTHOLOGUE AFUA_4G14580)-RELATED"/>
    <property type="match status" value="1"/>
</dbReference>
<proteinExistence type="predicted"/>
<dbReference type="PANTHER" id="PTHR43712:SF2">
    <property type="entry name" value="O-METHYLTRANSFERASE CICE"/>
    <property type="match status" value="1"/>
</dbReference>
<name>A0A1Y5PH00_9MYCO</name>
<dbReference type="Gene3D" id="1.10.287.1350">
    <property type="match status" value="1"/>
</dbReference>
<evidence type="ECO:0000256" key="3">
    <source>
        <dbReference type="ARBA" id="ARBA00022691"/>
    </source>
</evidence>
<keyword evidence="3" id="KW-0949">S-adenosyl-L-methionine</keyword>
<feature type="domain" description="O-methyltransferase dimerisation" evidence="6">
    <location>
        <begin position="37"/>
        <end position="113"/>
    </location>
</feature>
<feature type="active site" description="Proton acceptor" evidence="4">
    <location>
        <position position="272"/>
    </location>
</feature>
<evidence type="ECO:0000256" key="4">
    <source>
        <dbReference type="PIRSR" id="PIRSR005739-1"/>
    </source>
</evidence>
<dbReference type="PIRSF" id="PIRSF005739">
    <property type="entry name" value="O-mtase"/>
    <property type="match status" value="1"/>
</dbReference>
<dbReference type="InterPro" id="IPR029063">
    <property type="entry name" value="SAM-dependent_MTases_sf"/>
</dbReference>
<feature type="domain" description="O-methyltransferase C-terminal" evidence="5">
    <location>
        <begin position="136"/>
        <end position="343"/>
    </location>
</feature>
<dbReference type="EC" id="2.1.1.38" evidence="7"/>
<dbReference type="EMBL" id="FLQS01000015">
    <property type="protein sequence ID" value="SBS75411.1"/>
    <property type="molecule type" value="Genomic_DNA"/>
</dbReference>
<dbReference type="Pfam" id="PF00891">
    <property type="entry name" value="Methyltransf_2"/>
    <property type="match status" value="1"/>
</dbReference>
<dbReference type="Gene3D" id="1.10.10.10">
    <property type="entry name" value="Winged helix-like DNA-binding domain superfamily/Winged helix DNA-binding domain"/>
    <property type="match status" value="1"/>
</dbReference>
<evidence type="ECO:0000259" key="6">
    <source>
        <dbReference type="Pfam" id="PF08100"/>
    </source>
</evidence>
<dbReference type="Pfam" id="PF08100">
    <property type="entry name" value="Dimerisation"/>
    <property type="match status" value="1"/>
</dbReference>
<accession>A0A1Y5PH00</accession>
<dbReference type="GO" id="GO:0032259">
    <property type="term" value="P:methylation"/>
    <property type="evidence" value="ECO:0007669"/>
    <property type="project" value="UniProtKB-KW"/>
</dbReference>
<keyword evidence="2 7" id="KW-0808">Transferase</keyword>
<protein>
    <submittedName>
        <fullName evidence="7">O-methyltransferase</fullName>
        <ecNumber evidence="7">2.1.1.38</ecNumber>
    </submittedName>
</protein>
<dbReference type="GO" id="GO:0046983">
    <property type="term" value="F:protein dimerization activity"/>
    <property type="evidence" value="ECO:0007669"/>
    <property type="project" value="InterPro"/>
</dbReference>
<organism evidence="7">
    <name type="scientific">uncultured Mycobacterium sp</name>
    <dbReference type="NCBI Taxonomy" id="171292"/>
    <lineage>
        <taxon>Bacteria</taxon>
        <taxon>Bacillati</taxon>
        <taxon>Actinomycetota</taxon>
        <taxon>Actinomycetes</taxon>
        <taxon>Mycobacteriales</taxon>
        <taxon>Mycobacteriaceae</taxon>
        <taxon>Mycobacterium</taxon>
        <taxon>environmental samples</taxon>
    </lineage>
</organism>
<dbReference type="PROSITE" id="PS51683">
    <property type="entry name" value="SAM_OMT_II"/>
    <property type="match status" value="1"/>
</dbReference>
<evidence type="ECO:0000256" key="1">
    <source>
        <dbReference type="ARBA" id="ARBA00022603"/>
    </source>
</evidence>
<gene>
    <name evidence="7" type="ORF">MHPYR_220091</name>
</gene>
<reference evidence="7" key="1">
    <citation type="submission" date="2016-03" db="EMBL/GenBank/DDBJ databases">
        <authorList>
            <person name="Ploux O."/>
        </authorList>
    </citation>
    <scope>NUCLEOTIDE SEQUENCE</scope>
    <source>
        <strain evidence="7">UC10</strain>
    </source>
</reference>
<dbReference type="GO" id="GO:0030739">
    <property type="term" value="F:O-demethylpuromycin O-methyltransferase activity"/>
    <property type="evidence" value="ECO:0007669"/>
    <property type="project" value="UniProtKB-EC"/>
</dbReference>